<accession>A0A4V2IJ41</accession>
<organism evidence="2 3">
    <name type="scientific">Rhizobium leguminosarum</name>
    <dbReference type="NCBI Taxonomy" id="384"/>
    <lineage>
        <taxon>Bacteria</taxon>
        <taxon>Pseudomonadati</taxon>
        <taxon>Pseudomonadota</taxon>
        <taxon>Alphaproteobacteria</taxon>
        <taxon>Hyphomicrobiales</taxon>
        <taxon>Rhizobiaceae</taxon>
        <taxon>Rhizobium/Agrobacterium group</taxon>
        <taxon>Rhizobium</taxon>
    </lineage>
</organism>
<comment type="caution">
    <text evidence="2">The sequence shown here is derived from an EMBL/GenBank/DDBJ whole genome shotgun (WGS) entry which is preliminary data.</text>
</comment>
<keyword evidence="1" id="KW-0732">Signal</keyword>
<dbReference type="EMBL" id="SIPC01000001">
    <property type="protein sequence ID" value="TAX72116.1"/>
    <property type="molecule type" value="Genomic_DNA"/>
</dbReference>
<proteinExistence type="predicted"/>
<reference evidence="2 3" key="1">
    <citation type="submission" date="2019-02" db="EMBL/GenBank/DDBJ databases">
        <title>The genomic architecture of introgression among sibling species of bacteria.</title>
        <authorList>
            <person name="Cavassim M.I.A."/>
            <person name="Moeskjaer S."/>
            <person name="Moslemi C."/>
            <person name="Fields B."/>
            <person name="Bachmann A."/>
            <person name="Vilhjalmsson B."/>
            <person name="Schierup M.H."/>
            <person name="Young J.P.W."/>
            <person name="Andersen S.U."/>
        </authorList>
    </citation>
    <scope>NUCLEOTIDE SEQUENCE [LARGE SCALE GENOMIC DNA]</scope>
    <source>
        <strain evidence="2 3">SM145A</strain>
    </source>
</reference>
<dbReference type="RefSeq" id="WP_130668425.1">
    <property type="nucleotide sequence ID" value="NZ_SIOS01000001.1"/>
</dbReference>
<protein>
    <submittedName>
        <fullName evidence="2">Uncharacterized protein</fullName>
    </submittedName>
</protein>
<sequence>MLSRCMISAVILLAAYSSAVAAVEGSPAREPPSDPGAPWAIEWSMPDRKDEMTPKTLILCSDHMDEHLRRYRSLIEKSGVLKGYTILDGSKLGAYKSAAGSVGYIVSTHKGNEDQTVSNCVANYPELQPLVTDFIAKGIRAKQDEFQNLIKAGILPKEVLPLQCYSRFYYPAEDHYPTKSTKQWLALIDVDDTTDNRCFDVTLPTTFGIHPFSCESAGICVDDRK</sequence>
<gene>
    <name evidence="2" type="ORF">ELI03_10390</name>
</gene>
<dbReference type="Proteomes" id="UP000293652">
    <property type="component" value="Unassembled WGS sequence"/>
</dbReference>
<evidence type="ECO:0000256" key="1">
    <source>
        <dbReference type="SAM" id="SignalP"/>
    </source>
</evidence>
<evidence type="ECO:0000313" key="2">
    <source>
        <dbReference type="EMBL" id="TAX72116.1"/>
    </source>
</evidence>
<feature type="signal peptide" evidence="1">
    <location>
        <begin position="1"/>
        <end position="21"/>
    </location>
</feature>
<evidence type="ECO:0000313" key="3">
    <source>
        <dbReference type="Proteomes" id="UP000293652"/>
    </source>
</evidence>
<feature type="chain" id="PRO_5020681347" evidence="1">
    <location>
        <begin position="22"/>
        <end position="225"/>
    </location>
</feature>
<dbReference type="AlphaFoldDB" id="A0A4V2IJ41"/>
<name>A0A4V2IJ41_RHILE</name>